<evidence type="ECO:0000313" key="2">
    <source>
        <dbReference type="Proteomes" id="UP000828941"/>
    </source>
</evidence>
<name>A0ACB9NBM3_BAUVA</name>
<reference evidence="1 2" key="1">
    <citation type="journal article" date="2022" name="DNA Res.">
        <title>Chromosomal-level genome assembly of the orchid tree Bauhinia variegata (Leguminosae; Cercidoideae) supports the allotetraploid origin hypothesis of Bauhinia.</title>
        <authorList>
            <person name="Zhong Y."/>
            <person name="Chen Y."/>
            <person name="Zheng D."/>
            <person name="Pang J."/>
            <person name="Liu Y."/>
            <person name="Luo S."/>
            <person name="Meng S."/>
            <person name="Qian L."/>
            <person name="Wei D."/>
            <person name="Dai S."/>
            <person name="Zhou R."/>
        </authorList>
    </citation>
    <scope>NUCLEOTIDE SEQUENCE [LARGE SCALE GENOMIC DNA]</scope>
    <source>
        <strain evidence="1">BV-YZ2020</strain>
    </source>
</reference>
<evidence type="ECO:0000313" key="1">
    <source>
        <dbReference type="EMBL" id="KAI4333371.1"/>
    </source>
</evidence>
<accession>A0ACB9NBM3</accession>
<sequence>MAEILVQQFSTYRLCQSTPFIVNPSTQPVKPNDTGNSSREHKMVDCQKGKQKEEEEEEEQTVTCSATSL</sequence>
<gene>
    <name evidence="1" type="ORF">L6164_018194</name>
</gene>
<comment type="caution">
    <text evidence="1">The sequence shown here is derived from an EMBL/GenBank/DDBJ whole genome shotgun (WGS) entry which is preliminary data.</text>
</comment>
<protein>
    <submittedName>
        <fullName evidence="1">Uncharacterized protein</fullName>
    </submittedName>
</protein>
<dbReference type="EMBL" id="CM039432">
    <property type="protein sequence ID" value="KAI4333371.1"/>
    <property type="molecule type" value="Genomic_DNA"/>
</dbReference>
<dbReference type="Proteomes" id="UP000828941">
    <property type="component" value="Chromosome 7"/>
</dbReference>
<organism evidence="1 2">
    <name type="scientific">Bauhinia variegata</name>
    <name type="common">Purple orchid tree</name>
    <name type="synonym">Phanera variegata</name>
    <dbReference type="NCBI Taxonomy" id="167791"/>
    <lineage>
        <taxon>Eukaryota</taxon>
        <taxon>Viridiplantae</taxon>
        <taxon>Streptophyta</taxon>
        <taxon>Embryophyta</taxon>
        <taxon>Tracheophyta</taxon>
        <taxon>Spermatophyta</taxon>
        <taxon>Magnoliopsida</taxon>
        <taxon>eudicotyledons</taxon>
        <taxon>Gunneridae</taxon>
        <taxon>Pentapetalae</taxon>
        <taxon>rosids</taxon>
        <taxon>fabids</taxon>
        <taxon>Fabales</taxon>
        <taxon>Fabaceae</taxon>
        <taxon>Cercidoideae</taxon>
        <taxon>Cercideae</taxon>
        <taxon>Bauhiniinae</taxon>
        <taxon>Bauhinia</taxon>
    </lineage>
</organism>
<keyword evidence="2" id="KW-1185">Reference proteome</keyword>
<proteinExistence type="predicted"/>